<feature type="region of interest" description="Disordered" evidence="2">
    <location>
        <begin position="481"/>
        <end position="511"/>
    </location>
</feature>
<dbReference type="OrthoDB" id="46159at2759"/>
<protein>
    <recommendedName>
        <fullName evidence="3">TOG domain-containing protein</fullName>
    </recommendedName>
</protein>
<dbReference type="PANTHER" id="PTHR21567">
    <property type="entry name" value="CLASP"/>
    <property type="match status" value="1"/>
</dbReference>
<proteinExistence type="predicted"/>
<dbReference type="GO" id="GO:0008017">
    <property type="term" value="F:microtubule binding"/>
    <property type="evidence" value="ECO:0007669"/>
    <property type="project" value="TreeGrafter"/>
</dbReference>
<gene>
    <name evidence="4" type="ORF">PHYBOEH_001970</name>
</gene>
<evidence type="ECO:0000259" key="3">
    <source>
        <dbReference type="SMART" id="SM01349"/>
    </source>
</evidence>
<name>A0A8T1WRX5_9STRA</name>
<dbReference type="Proteomes" id="UP000693981">
    <property type="component" value="Unassembled WGS sequence"/>
</dbReference>
<dbReference type="AlphaFoldDB" id="A0A8T1WRX5"/>
<dbReference type="Pfam" id="PF12348">
    <property type="entry name" value="CLASP_N"/>
    <property type="match status" value="1"/>
</dbReference>
<dbReference type="InterPro" id="IPR034085">
    <property type="entry name" value="TOG"/>
</dbReference>
<dbReference type="PANTHER" id="PTHR21567:SF9">
    <property type="entry name" value="CLIP-ASSOCIATING PROTEIN"/>
    <property type="match status" value="1"/>
</dbReference>
<comment type="caution">
    <text evidence="4">The sequence shown here is derived from an EMBL/GenBank/DDBJ whole genome shotgun (WGS) entry which is preliminary data.</text>
</comment>
<evidence type="ECO:0000313" key="4">
    <source>
        <dbReference type="EMBL" id="KAG7396637.1"/>
    </source>
</evidence>
<organism evidence="4 5">
    <name type="scientific">Phytophthora boehmeriae</name>
    <dbReference type="NCBI Taxonomy" id="109152"/>
    <lineage>
        <taxon>Eukaryota</taxon>
        <taxon>Sar</taxon>
        <taxon>Stramenopiles</taxon>
        <taxon>Oomycota</taxon>
        <taxon>Peronosporomycetes</taxon>
        <taxon>Peronosporales</taxon>
        <taxon>Peronosporaceae</taxon>
        <taxon>Phytophthora</taxon>
    </lineage>
</organism>
<dbReference type="EMBL" id="JAGDFL010000146">
    <property type="protein sequence ID" value="KAG7396637.1"/>
    <property type="molecule type" value="Genomic_DNA"/>
</dbReference>
<reference evidence="4" key="1">
    <citation type="submission" date="2021-02" db="EMBL/GenBank/DDBJ databases">
        <authorList>
            <person name="Palmer J.M."/>
        </authorList>
    </citation>
    <scope>NUCLEOTIDE SEQUENCE</scope>
    <source>
        <strain evidence="4">SCRP23</strain>
    </source>
</reference>
<dbReference type="GO" id="GO:0005881">
    <property type="term" value="C:cytoplasmic microtubule"/>
    <property type="evidence" value="ECO:0007669"/>
    <property type="project" value="TreeGrafter"/>
</dbReference>
<evidence type="ECO:0000313" key="5">
    <source>
        <dbReference type="Proteomes" id="UP000693981"/>
    </source>
</evidence>
<feature type="compositionally biased region" description="Basic and acidic residues" evidence="2">
    <location>
        <begin position="491"/>
        <end position="511"/>
    </location>
</feature>
<evidence type="ECO:0000256" key="2">
    <source>
        <dbReference type="SAM" id="MobiDB-lite"/>
    </source>
</evidence>
<feature type="compositionally biased region" description="Polar residues" evidence="2">
    <location>
        <begin position="481"/>
        <end position="490"/>
    </location>
</feature>
<sequence>MRGGQRTDMSLMSFQGKTNAILELGKRLIQAEEEWKDKCAAFRDLQSLLSDFSLQQVKLQTQADAAEVPETFPGSALAVLFSPENVQALTQPFRVTLTDLRSTVVKEACTTLSQLAETLGPLRCKILVRDVFPTLLEARGSSNKVNTAAIHGCIEAIVNATPSRFVLAPVLQLLNTSKNREVRESCIHYTHLALSGWRRSVLDRFKIPLQSVITTSLSDASPKGRQKARECYWKYAALWPDEAKRLKELLDDGVKKHLKRTQEEVSLTNSVQLESELASVHAELKSVTSRLEATSAQAGDQVSALASEKATLEQRLSSQGVQLAELRTQQSAAVAALEEEKSALANKVSALESGQSEASAQCSEKDDRVAQLESELASVHAELKSVTSRLEATSAQAGDQLESELASVHAELKSVTSRLEATSAQAGDQVSALASEKATLEQRLSSQGVQLAELRTQQSAAVAALEEEKSALANKVSALESGQSEASAQCSEKDDRVAQMKDKAKVNSESSIHRVIPERGFSLSFSRDRAEIVDEERKINEANLLKRRQRRQQRQREA</sequence>
<evidence type="ECO:0000256" key="1">
    <source>
        <dbReference type="SAM" id="Coils"/>
    </source>
</evidence>
<keyword evidence="5" id="KW-1185">Reference proteome</keyword>
<keyword evidence="1" id="KW-0175">Coiled coil</keyword>
<feature type="coiled-coil region" evidence="1">
    <location>
        <begin position="327"/>
        <end position="389"/>
    </location>
</feature>
<dbReference type="InterPro" id="IPR024395">
    <property type="entry name" value="CLASP_N_dom"/>
</dbReference>
<dbReference type="SMART" id="SM01349">
    <property type="entry name" value="TOG"/>
    <property type="match status" value="1"/>
</dbReference>
<accession>A0A8T1WRX5</accession>
<dbReference type="GO" id="GO:0000226">
    <property type="term" value="P:microtubule cytoskeleton organization"/>
    <property type="evidence" value="ECO:0007669"/>
    <property type="project" value="TreeGrafter"/>
</dbReference>
<feature type="domain" description="TOG" evidence="3">
    <location>
        <begin position="10"/>
        <end position="271"/>
    </location>
</feature>